<proteinExistence type="predicted"/>
<dbReference type="CDD" id="cd16027">
    <property type="entry name" value="SGSH"/>
    <property type="match status" value="1"/>
</dbReference>
<evidence type="ECO:0000259" key="1">
    <source>
        <dbReference type="Pfam" id="PF00884"/>
    </source>
</evidence>
<dbReference type="InterPro" id="IPR052701">
    <property type="entry name" value="GAG_Ulvan_Degrading_Sulfatases"/>
</dbReference>
<reference evidence="2 3" key="1">
    <citation type="submission" date="2023-09" db="EMBL/GenBank/DDBJ databases">
        <authorList>
            <person name="Rey-Velasco X."/>
        </authorList>
    </citation>
    <scope>NUCLEOTIDE SEQUENCE [LARGE SCALE GENOMIC DNA]</scope>
    <source>
        <strain evidence="2 3">F363</strain>
    </source>
</reference>
<feature type="domain" description="Sulfatase N-terminal" evidence="1">
    <location>
        <begin position="22"/>
        <end position="322"/>
    </location>
</feature>
<name>A0ABU3C8X4_9FLAO</name>
<evidence type="ECO:0000313" key="2">
    <source>
        <dbReference type="EMBL" id="MDT0642789.1"/>
    </source>
</evidence>
<evidence type="ECO:0000313" key="3">
    <source>
        <dbReference type="Proteomes" id="UP001262889"/>
    </source>
</evidence>
<sequence>MSLVVLSGLICNAQEHRKSQRPNILFAISDDQSFAHTSFVGCQFVNTPVFDKVAREGVYFANCIAGSPGCAPSRSSIITGRYPWQNEQSGQHASAWLKKYVPFIDVLERAGYSIGRTGKGVDPFQYARNGKDSLWRETNAAGILHSDFEYDKDSLSKMGGYASGIKTTDYFGNFKYFVENEKGDKPFFFWFGAREPHRPYEKDSYKKVGKDLKDVRVPGFLPDNDVVKGDLLDYVVEVEWFDRQLGYMLEYLEEIGELENTIVIVTSDNGKPFPSVKANAYEYGIHVPMAIRYPRNFSGGRVIKDPVSFVDIAPTILDIAGASPKGMMMPITGKSFLNILKSKKDGYVNKENAYVFSGRERHSSSRYKNWGYPQRALRSRDYLFIWNMKPDRWPAGAPQEFNPNDITSEILNDGSYLYGRAYTDIDGSPTKDYLLKHADEEEIKQFLLMAVGKRPEFELFDINKDPYCLNNLADSPEYAEEKEKLKAELIKELNKTKDPRIVGPDKEIFDSYKRYSHIRKFPEPGHLDIELNSER</sequence>
<dbReference type="PANTHER" id="PTHR43751:SF1">
    <property type="entry name" value="SULFATASE ATSG-RELATED"/>
    <property type="match status" value="1"/>
</dbReference>
<dbReference type="InterPro" id="IPR000917">
    <property type="entry name" value="Sulfatase_N"/>
</dbReference>
<keyword evidence="3" id="KW-1185">Reference proteome</keyword>
<comment type="caution">
    <text evidence="2">The sequence shown here is derived from an EMBL/GenBank/DDBJ whole genome shotgun (WGS) entry which is preliminary data.</text>
</comment>
<protein>
    <submittedName>
        <fullName evidence="2">Sulfatase</fullName>
    </submittedName>
</protein>
<accession>A0ABU3C8X4</accession>
<dbReference type="EMBL" id="JAVRHQ010000007">
    <property type="protein sequence ID" value="MDT0642789.1"/>
    <property type="molecule type" value="Genomic_DNA"/>
</dbReference>
<dbReference type="Gene3D" id="3.40.720.10">
    <property type="entry name" value="Alkaline Phosphatase, subunit A"/>
    <property type="match status" value="1"/>
</dbReference>
<dbReference type="SUPFAM" id="SSF53649">
    <property type="entry name" value="Alkaline phosphatase-like"/>
    <property type="match status" value="1"/>
</dbReference>
<dbReference type="PANTHER" id="PTHR43751">
    <property type="entry name" value="SULFATASE"/>
    <property type="match status" value="1"/>
</dbReference>
<gene>
    <name evidence="2" type="ORF">RM553_08090</name>
</gene>
<dbReference type="InterPro" id="IPR017850">
    <property type="entry name" value="Alkaline_phosphatase_core_sf"/>
</dbReference>
<dbReference type="Proteomes" id="UP001262889">
    <property type="component" value="Unassembled WGS sequence"/>
</dbReference>
<dbReference type="RefSeq" id="WP_311534418.1">
    <property type="nucleotide sequence ID" value="NZ_JAVRHQ010000007.1"/>
</dbReference>
<organism evidence="2 3">
    <name type="scientific">Autumnicola tepida</name>
    <dbReference type="NCBI Taxonomy" id="3075595"/>
    <lineage>
        <taxon>Bacteria</taxon>
        <taxon>Pseudomonadati</taxon>
        <taxon>Bacteroidota</taxon>
        <taxon>Flavobacteriia</taxon>
        <taxon>Flavobacteriales</taxon>
        <taxon>Flavobacteriaceae</taxon>
        <taxon>Autumnicola</taxon>
    </lineage>
</organism>
<dbReference type="Pfam" id="PF00884">
    <property type="entry name" value="Sulfatase"/>
    <property type="match status" value="1"/>
</dbReference>